<protein>
    <submittedName>
        <fullName evidence="1">Uncharacterized protein</fullName>
    </submittedName>
</protein>
<name>A0ACC1BWJ4_9ROSI</name>
<evidence type="ECO:0000313" key="2">
    <source>
        <dbReference type="Proteomes" id="UP001164250"/>
    </source>
</evidence>
<accession>A0ACC1BWJ4</accession>
<sequence>MGCAGEELKDSGHGEGVTWHGEEERWGPRRVTNTTTEKEVSSPNYDKKETINPEKHSNGCGAPNAMRPYGYEDDLVLKKVNELLDLYVGNWSFIEESSYQVLLESILDQEEQQQQLWIQHSQMDGISETSLVIHKSDDKVDTLVPPSVEGGSSQDINLDKSSEKRHTASPNANESKQPADSFPIRRRRPYHGFISNGQDEPELVDFGTSITF</sequence>
<evidence type="ECO:0000313" key="1">
    <source>
        <dbReference type="EMBL" id="KAJ0103285.1"/>
    </source>
</evidence>
<dbReference type="EMBL" id="CM047899">
    <property type="protein sequence ID" value="KAJ0103285.1"/>
    <property type="molecule type" value="Genomic_DNA"/>
</dbReference>
<organism evidence="1 2">
    <name type="scientific">Pistacia atlantica</name>
    <dbReference type="NCBI Taxonomy" id="434234"/>
    <lineage>
        <taxon>Eukaryota</taxon>
        <taxon>Viridiplantae</taxon>
        <taxon>Streptophyta</taxon>
        <taxon>Embryophyta</taxon>
        <taxon>Tracheophyta</taxon>
        <taxon>Spermatophyta</taxon>
        <taxon>Magnoliopsida</taxon>
        <taxon>eudicotyledons</taxon>
        <taxon>Gunneridae</taxon>
        <taxon>Pentapetalae</taxon>
        <taxon>rosids</taxon>
        <taxon>malvids</taxon>
        <taxon>Sapindales</taxon>
        <taxon>Anacardiaceae</taxon>
        <taxon>Pistacia</taxon>
    </lineage>
</organism>
<comment type="caution">
    <text evidence="1">The sequence shown here is derived from an EMBL/GenBank/DDBJ whole genome shotgun (WGS) entry which is preliminary data.</text>
</comment>
<reference evidence="2" key="1">
    <citation type="journal article" date="2023" name="G3 (Bethesda)">
        <title>Genome assembly and association tests identify interacting loci associated with vigor, precocity, and sex in interspecific pistachio rootstocks.</title>
        <authorList>
            <person name="Palmer W."/>
            <person name="Jacygrad E."/>
            <person name="Sagayaradj S."/>
            <person name="Cavanaugh K."/>
            <person name="Han R."/>
            <person name="Bertier L."/>
            <person name="Beede B."/>
            <person name="Kafkas S."/>
            <person name="Golino D."/>
            <person name="Preece J."/>
            <person name="Michelmore R."/>
        </authorList>
    </citation>
    <scope>NUCLEOTIDE SEQUENCE [LARGE SCALE GENOMIC DNA]</scope>
</reference>
<keyword evidence="2" id="KW-1185">Reference proteome</keyword>
<dbReference type="Proteomes" id="UP001164250">
    <property type="component" value="Chromosome 3"/>
</dbReference>
<gene>
    <name evidence="1" type="ORF">Patl1_06562</name>
</gene>
<proteinExistence type="predicted"/>